<feature type="transmembrane region" description="Helical" evidence="1">
    <location>
        <begin position="113"/>
        <end position="135"/>
    </location>
</feature>
<accession>A0A512PI39</accession>
<evidence type="ECO:0000256" key="1">
    <source>
        <dbReference type="SAM" id="Phobius"/>
    </source>
</evidence>
<comment type="caution">
    <text evidence="2">The sequence shown here is derived from an EMBL/GenBank/DDBJ whole genome shotgun (WGS) entry which is preliminary data.</text>
</comment>
<sequence>MSVVPQVRTARRIRRLAGGLVVLGVLAAVWGVAYTVNAATQAPATVRVPVAVHEAENGGWGDVRVGLDGVQVPDGWLTGARPSGYYPSTVDSTLTLAAWGSTRTEQALSRADWLVTGLGLLAGTLLLQPVLLAVAAGEPFARGNARLLTVLAGVVAVTGTLAPLPPALASTLVLARTGLDANPALSASSGITPAPLLVAALVLVVAVAFRAGERLARDTEGLV</sequence>
<keyword evidence="1" id="KW-1133">Transmembrane helix</keyword>
<proteinExistence type="predicted"/>
<keyword evidence="3" id="KW-1185">Reference proteome</keyword>
<keyword evidence="1" id="KW-0472">Membrane</keyword>
<evidence type="ECO:0000313" key="2">
    <source>
        <dbReference type="EMBL" id="GEP70870.1"/>
    </source>
</evidence>
<evidence type="ECO:0000313" key="3">
    <source>
        <dbReference type="Proteomes" id="UP000321798"/>
    </source>
</evidence>
<feature type="transmembrane region" description="Helical" evidence="1">
    <location>
        <begin position="184"/>
        <end position="209"/>
    </location>
</feature>
<dbReference type="RefSeq" id="WP_146954633.1">
    <property type="nucleotide sequence ID" value="NZ_BAABBJ010000010.1"/>
</dbReference>
<dbReference type="AlphaFoldDB" id="A0A512PI39"/>
<reference evidence="2 3" key="1">
    <citation type="submission" date="2019-07" db="EMBL/GenBank/DDBJ databases">
        <title>Whole genome shotgun sequence of Cellulomonas soli NBRC 109434.</title>
        <authorList>
            <person name="Hosoyama A."/>
            <person name="Uohara A."/>
            <person name="Ohji S."/>
            <person name="Ichikawa N."/>
        </authorList>
    </citation>
    <scope>NUCLEOTIDE SEQUENCE [LARGE SCALE GENOMIC DNA]</scope>
    <source>
        <strain evidence="2 3">NBRC 109434</strain>
    </source>
</reference>
<dbReference type="EMBL" id="BKAL01000016">
    <property type="protein sequence ID" value="GEP70870.1"/>
    <property type="molecule type" value="Genomic_DNA"/>
</dbReference>
<feature type="transmembrane region" description="Helical" evidence="1">
    <location>
        <begin position="16"/>
        <end position="36"/>
    </location>
</feature>
<keyword evidence="1" id="KW-0812">Transmembrane</keyword>
<organism evidence="2 3">
    <name type="scientific">Cellulomonas soli</name>
    <dbReference type="NCBI Taxonomy" id="931535"/>
    <lineage>
        <taxon>Bacteria</taxon>
        <taxon>Bacillati</taxon>
        <taxon>Actinomycetota</taxon>
        <taxon>Actinomycetes</taxon>
        <taxon>Micrococcales</taxon>
        <taxon>Cellulomonadaceae</taxon>
        <taxon>Cellulomonas</taxon>
    </lineage>
</organism>
<protein>
    <recommendedName>
        <fullName evidence="4">DUF2975 domain-containing protein</fullName>
    </recommendedName>
</protein>
<dbReference type="Proteomes" id="UP000321798">
    <property type="component" value="Unassembled WGS sequence"/>
</dbReference>
<name>A0A512PI39_9CELL</name>
<feature type="transmembrane region" description="Helical" evidence="1">
    <location>
        <begin position="147"/>
        <end position="164"/>
    </location>
</feature>
<gene>
    <name evidence="2" type="ORF">CSO01_35850</name>
</gene>
<evidence type="ECO:0008006" key="4">
    <source>
        <dbReference type="Google" id="ProtNLM"/>
    </source>
</evidence>